<dbReference type="AlphaFoldDB" id="A0AAV0L4B7"/>
<sequence>MFSAEFWTMGLCWTASLLASYWQLFPIGIAGRCDVYPRSETPRNFRTRLVCIVTGTTSGLGAAAAFALSKEGFCVVLVGLSSELLSKFLVGLVVWQAMEDIREQNKDAHLKGFVVDLSSFRSILEFKSSLEKWLMDSDMHSSIQLLINNEGILATSARPTAEGYDQMMGTNYLGAFFLTKLLLPLLKTSPVGSRIVNVTSFTHRAGMNSCYPLVFGAQINEDIVTGKCFFRSKEYPCARIYQYSKLCLLLFTYELHRQLNLDNKPGQVSVLSAHPGMVKTNIMQEVPFSLSSIAYLVFRVLGLLQSPENGINSILDAALAPSHVSGAYFFAGDGRTLRSYMLSYDTRLAEKLWNISCNLLLDLKLASQATSSSSYCCTSPAEGPA</sequence>
<evidence type="ECO:0000256" key="2">
    <source>
        <dbReference type="ARBA" id="ARBA00023002"/>
    </source>
</evidence>
<gene>
    <name evidence="3" type="ORF">LITE_LOCUS22189</name>
</gene>
<dbReference type="Pfam" id="PF00106">
    <property type="entry name" value="adh_short"/>
    <property type="match status" value="1"/>
</dbReference>
<accession>A0AAV0L4B7</accession>
<protein>
    <submittedName>
        <fullName evidence="3">Uncharacterized protein</fullName>
    </submittedName>
</protein>
<dbReference type="InterPro" id="IPR002347">
    <property type="entry name" value="SDR_fam"/>
</dbReference>
<comment type="similarity">
    <text evidence="1">Belongs to the short-chain dehydrogenases/reductases (SDR) family.</text>
</comment>
<evidence type="ECO:0000256" key="1">
    <source>
        <dbReference type="ARBA" id="ARBA00006484"/>
    </source>
</evidence>
<dbReference type="PANTHER" id="PTHR24320:SF227">
    <property type="entry name" value="RETINOL DEHYDROGENASE 11"/>
    <property type="match status" value="1"/>
</dbReference>
<dbReference type="SUPFAM" id="SSF51735">
    <property type="entry name" value="NAD(P)-binding Rossmann-fold domains"/>
    <property type="match status" value="1"/>
</dbReference>
<dbReference type="Gene3D" id="3.40.50.720">
    <property type="entry name" value="NAD(P)-binding Rossmann-like Domain"/>
    <property type="match status" value="1"/>
</dbReference>
<proteinExistence type="inferred from homology"/>
<evidence type="ECO:0000313" key="4">
    <source>
        <dbReference type="Proteomes" id="UP001154282"/>
    </source>
</evidence>
<evidence type="ECO:0000313" key="3">
    <source>
        <dbReference type="EMBL" id="CAI0429534.1"/>
    </source>
</evidence>
<dbReference type="InterPro" id="IPR036291">
    <property type="entry name" value="NAD(P)-bd_dom_sf"/>
</dbReference>
<organism evidence="3 4">
    <name type="scientific">Linum tenue</name>
    <dbReference type="NCBI Taxonomy" id="586396"/>
    <lineage>
        <taxon>Eukaryota</taxon>
        <taxon>Viridiplantae</taxon>
        <taxon>Streptophyta</taxon>
        <taxon>Embryophyta</taxon>
        <taxon>Tracheophyta</taxon>
        <taxon>Spermatophyta</taxon>
        <taxon>Magnoliopsida</taxon>
        <taxon>eudicotyledons</taxon>
        <taxon>Gunneridae</taxon>
        <taxon>Pentapetalae</taxon>
        <taxon>rosids</taxon>
        <taxon>fabids</taxon>
        <taxon>Malpighiales</taxon>
        <taxon>Linaceae</taxon>
        <taxon>Linum</taxon>
    </lineage>
</organism>
<keyword evidence="4" id="KW-1185">Reference proteome</keyword>
<dbReference type="GO" id="GO:0016491">
    <property type="term" value="F:oxidoreductase activity"/>
    <property type="evidence" value="ECO:0007669"/>
    <property type="project" value="UniProtKB-KW"/>
</dbReference>
<reference evidence="3" key="1">
    <citation type="submission" date="2022-08" db="EMBL/GenBank/DDBJ databases">
        <authorList>
            <person name="Gutierrez-Valencia J."/>
        </authorList>
    </citation>
    <scope>NUCLEOTIDE SEQUENCE</scope>
</reference>
<dbReference type="PANTHER" id="PTHR24320">
    <property type="entry name" value="RETINOL DEHYDROGENASE"/>
    <property type="match status" value="1"/>
</dbReference>
<dbReference type="EMBL" id="CAMGYJ010000006">
    <property type="protein sequence ID" value="CAI0429534.1"/>
    <property type="molecule type" value="Genomic_DNA"/>
</dbReference>
<dbReference type="Proteomes" id="UP001154282">
    <property type="component" value="Unassembled WGS sequence"/>
</dbReference>
<name>A0AAV0L4B7_9ROSI</name>
<keyword evidence="2" id="KW-0560">Oxidoreductase</keyword>
<dbReference type="PRINTS" id="PR00081">
    <property type="entry name" value="GDHRDH"/>
</dbReference>
<comment type="caution">
    <text evidence="3">The sequence shown here is derived from an EMBL/GenBank/DDBJ whole genome shotgun (WGS) entry which is preliminary data.</text>
</comment>